<dbReference type="AlphaFoldDB" id="A0A068RU82"/>
<dbReference type="VEuPathDB" id="FungiDB:LCOR_04889.1"/>
<dbReference type="SUPFAM" id="SSF56801">
    <property type="entry name" value="Acetyl-CoA synthetase-like"/>
    <property type="match status" value="1"/>
</dbReference>
<sequence>MADVAAAISAGILGTMYANARTHFSKDFFQLRTVIGTLIKLKLAIRRQRAHLYYRFQEKANATPDRVFLIFEDKTYTFRQLEQGMECV</sequence>
<dbReference type="OrthoDB" id="2364190at2759"/>
<dbReference type="Proteomes" id="UP000027586">
    <property type="component" value="Unassembled WGS sequence"/>
</dbReference>
<dbReference type="EMBL" id="CBTN010000018">
    <property type="protein sequence ID" value="CDH53549.1"/>
    <property type="molecule type" value="Genomic_DNA"/>
</dbReference>
<protein>
    <submittedName>
        <fullName evidence="1">Uncharacterized protein</fullName>
    </submittedName>
</protein>
<name>A0A068RU82_9FUNG</name>
<evidence type="ECO:0000313" key="1">
    <source>
        <dbReference type="EMBL" id="CDH53549.1"/>
    </source>
</evidence>
<comment type="caution">
    <text evidence="1">The sequence shown here is derived from an EMBL/GenBank/DDBJ whole genome shotgun (WGS) entry which is preliminary data.</text>
</comment>
<accession>A0A068RU82</accession>
<reference evidence="1" key="1">
    <citation type="submission" date="2013-08" db="EMBL/GenBank/DDBJ databases">
        <title>Gene expansion shapes genome architecture in the human pathogen Lichtheimia corymbifera: an evolutionary genomics analysis in the ancient terrestrial Mucorales (Mucoromycotina).</title>
        <authorList>
            <person name="Schwartze V.U."/>
            <person name="Winter S."/>
            <person name="Shelest E."/>
            <person name="Marcet-Houben M."/>
            <person name="Horn F."/>
            <person name="Wehner S."/>
            <person name="Hoffmann K."/>
            <person name="Riege K."/>
            <person name="Sammeth M."/>
            <person name="Nowrousian M."/>
            <person name="Valiante V."/>
            <person name="Linde J."/>
            <person name="Jacobsen I.D."/>
            <person name="Marz M."/>
            <person name="Brakhage A.A."/>
            <person name="Gabaldon T."/>
            <person name="Bocker S."/>
            <person name="Voigt K."/>
        </authorList>
    </citation>
    <scope>NUCLEOTIDE SEQUENCE [LARGE SCALE GENOMIC DNA]</scope>
    <source>
        <strain evidence="1">FSU 9682</strain>
    </source>
</reference>
<proteinExistence type="predicted"/>
<organism evidence="1 2">
    <name type="scientific">Lichtheimia corymbifera JMRC:FSU:9682</name>
    <dbReference type="NCBI Taxonomy" id="1263082"/>
    <lineage>
        <taxon>Eukaryota</taxon>
        <taxon>Fungi</taxon>
        <taxon>Fungi incertae sedis</taxon>
        <taxon>Mucoromycota</taxon>
        <taxon>Mucoromycotina</taxon>
        <taxon>Mucoromycetes</taxon>
        <taxon>Mucorales</taxon>
        <taxon>Lichtheimiaceae</taxon>
        <taxon>Lichtheimia</taxon>
    </lineage>
</organism>
<keyword evidence="2" id="KW-1185">Reference proteome</keyword>
<evidence type="ECO:0000313" key="2">
    <source>
        <dbReference type="Proteomes" id="UP000027586"/>
    </source>
</evidence>
<dbReference type="STRING" id="1263082.A0A068RU82"/>
<gene>
    <name evidence="1" type="ORF">LCOR_04889.1</name>
</gene>